<reference evidence="7 8" key="1">
    <citation type="submission" date="2020-07" db="EMBL/GenBank/DDBJ databases">
        <title>Sequencing the genomes of 1000 actinobacteria strains.</title>
        <authorList>
            <person name="Klenk H.-P."/>
        </authorList>
    </citation>
    <scope>NUCLEOTIDE SEQUENCE [LARGE SCALE GENOMIC DNA]</scope>
    <source>
        <strain evidence="7 8">DSM 24723</strain>
    </source>
</reference>
<dbReference type="RefSeq" id="WP_179462943.1">
    <property type="nucleotide sequence ID" value="NZ_JACBZX010000001.1"/>
</dbReference>
<dbReference type="InterPro" id="IPR024087">
    <property type="entry name" value="Creatininase-like_sf"/>
</dbReference>
<dbReference type="GO" id="GO:0047789">
    <property type="term" value="F:creatininase activity"/>
    <property type="evidence" value="ECO:0007669"/>
    <property type="project" value="UniProtKB-EC"/>
</dbReference>
<comment type="similarity">
    <text evidence="5">Belongs to the creatininase superfamily.</text>
</comment>
<sequence length="259" mass="26856">MDVVAPDEPTGADLGRATSPQVGAATVPDGHHPGPLLIPLGALEQHGPHLPLSSDSTIAAAVCARVAERLRSTGRPALVAPVLGYGASGEHEGFPGTVSIGTEALQQVVLELVRSARRWCRQVVLVTGHGGNAEALTTAVTRLRHEGHDVVWTSCAEPGWDAHAGHAETSMMQALRPDQVGAPPFVPGAREPVADLLPRLRSGGVAAVSPSGVLGDPRQATPADGRAHLEQLAGRIAAQLEHDLSDSRGCLVRPHRVPS</sequence>
<dbReference type="EC" id="3.5.2.10" evidence="7"/>
<dbReference type="PANTHER" id="PTHR35005">
    <property type="entry name" value="3-DEHYDRO-SCYLLO-INOSOSE HYDROLASE"/>
    <property type="match status" value="1"/>
</dbReference>
<evidence type="ECO:0000256" key="5">
    <source>
        <dbReference type="ARBA" id="ARBA00024029"/>
    </source>
</evidence>
<dbReference type="GO" id="GO:0009231">
    <property type="term" value="P:riboflavin biosynthetic process"/>
    <property type="evidence" value="ECO:0007669"/>
    <property type="project" value="TreeGrafter"/>
</dbReference>
<keyword evidence="4" id="KW-0862">Zinc</keyword>
<dbReference type="Pfam" id="PF02633">
    <property type="entry name" value="Creatininase"/>
    <property type="match status" value="1"/>
</dbReference>
<keyword evidence="2" id="KW-0479">Metal-binding</keyword>
<dbReference type="SUPFAM" id="SSF102215">
    <property type="entry name" value="Creatininase"/>
    <property type="match status" value="1"/>
</dbReference>
<dbReference type="PANTHER" id="PTHR35005:SF1">
    <property type="entry name" value="2-AMINO-5-FORMYLAMINO-6-RIBOSYLAMINOPYRIMIDIN-4(3H)-ONE 5'-MONOPHOSPHATE DEFORMYLASE"/>
    <property type="match status" value="1"/>
</dbReference>
<protein>
    <submittedName>
        <fullName evidence="7">Creatinine amidohydrolase</fullName>
        <ecNumber evidence="7">3.5.2.10</ecNumber>
    </submittedName>
</protein>
<evidence type="ECO:0000256" key="4">
    <source>
        <dbReference type="ARBA" id="ARBA00022833"/>
    </source>
</evidence>
<dbReference type="EMBL" id="JACBZX010000001">
    <property type="protein sequence ID" value="NYG37603.1"/>
    <property type="molecule type" value="Genomic_DNA"/>
</dbReference>
<evidence type="ECO:0000256" key="3">
    <source>
        <dbReference type="ARBA" id="ARBA00022801"/>
    </source>
</evidence>
<keyword evidence="8" id="KW-1185">Reference proteome</keyword>
<dbReference type="Gene3D" id="3.40.50.10310">
    <property type="entry name" value="Creatininase"/>
    <property type="match status" value="1"/>
</dbReference>
<accession>A0A852XA31</accession>
<dbReference type="GO" id="GO:0046872">
    <property type="term" value="F:metal ion binding"/>
    <property type="evidence" value="ECO:0007669"/>
    <property type="project" value="UniProtKB-KW"/>
</dbReference>
<evidence type="ECO:0000256" key="1">
    <source>
        <dbReference type="ARBA" id="ARBA00001947"/>
    </source>
</evidence>
<dbReference type="Proteomes" id="UP000592181">
    <property type="component" value="Unassembled WGS sequence"/>
</dbReference>
<feature type="region of interest" description="Disordered" evidence="6">
    <location>
        <begin position="1"/>
        <end position="33"/>
    </location>
</feature>
<evidence type="ECO:0000256" key="6">
    <source>
        <dbReference type="SAM" id="MobiDB-lite"/>
    </source>
</evidence>
<evidence type="ECO:0000313" key="8">
    <source>
        <dbReference type="Proteomes" id="UP000592181"/>
    </source>
</evidence>
<name>A0A852XA31_9MICO</name>
<organism evidence="7 8">
    <name type="scientific">Janibacter alkaliphilus</name>
    <dbReference type="NCBI Taxonomy" id="1069963"/>
    <lineage>
        <taxon>Bacteria</taxon>
        <taxon>Bacillati</taxon>
        <taxon>Actinomycetota</taxon>
        <taxon>Actinomycetes</taxon>
        <taxon>Micrococcales</taxon>
        <taxon>Intrasporangiaceae</taxon>
        <taxon>Janibacter</taxon>
    </lineage>
</organism>
<evidence type="ECO:0000256" key="2">
    <source>
        <dbReference type="ARBA" id="ARBA00022723"/>
    </source>
</evidence>
<comment type="caution">
    <text evidence="7">The sequence shown here is derived from an EMBL/GenBank/DDBJ whole genome shotgun (WGS) entry which is preliminary data.</text>
</comment>
<proteinExistence type="inferred from homology"/>
<dbReference type="InterPro" id="IPR003785">
    <property type="entry name" value="Creatininase/forma_Hydrolase"/>
</dbReference>
<evidence type="ECO:0000313" key="7">
    <source>
        <dbReference type="EMBL" id="NYG37603.1"/>
    </source>
</evidence>
<gene>
    <name evidence="7" type="ORF">BJY28_002072</name>
</gene>
<keyword evidence="3 7" id="KW-0378">Hydrolase</keyword>
<comment type="cofactor">
    <cofactor evidence="1">
        <name>Zn(2+)</name>
        <dbReference type="ChEBI" id="CHEBI:29105"/>
    </cofactor>
</comment>
<dbReference type="GO" id="GO:0016811">
    <property type="term" value="F:hydrolase activity, acting on carbon-nitrogen (but not peptide) bonds, in linear amides"/>
    <property type="evidence" value="ECO:0007669"/>
    <property type="project" value="TreeGrafter"/>
</dbReference>
<dbReference type="InterPro" id="IPR023871">
    <property type="entry name" value="MftE"/>
</dbReference>
<dbReference type="AlphaFoldDB" id="A0A852XA31"/>
<dbReference type="NCBIfam" id="TIGR03964">
    <property type="entry name" value="mycofact_creat"/>
    <property type="match status" value="1"/>
</dbReference>